<protein>
    <submittedName>
        <fullName evidence="1">Uncharacterized protein</fullName>
    </submittedName>
</protein>
<evidence type="ECO:0000313" key="2">
    <source>
        <dbReference type="Proteomes" id="UP001055811"/>
    </source>
</evidence>
<sequence length="311" mass="34177">MDKDLVNIDSTMHIADEESGNKKTVESEGNDQAGIYTSDCLLLPDEAKVVESPCDSAAVPNGAPLSIYQCFQNVRNFLVAAGQLGLLTFEPSDLEQGGKSSKIVNCILELKSYSEWKQTGARADWWSVGVILFDLLVGIPPFNAESPQQVFGNIMNRDIPWPKIPEEMSFEAYDLINNLLTENPVQRLGSTGAVETFVPSAETLDTSYFMSRYIWNPEDEHVDGGSDFDDMSDTDSTCGDSSFGNMLEEEGDECGNLAEFGSTVNVNYSFSNFSFKCHVLFSLPSPYRMEWNGGGYGWNGMVVAMDGGNDD</sequence>
<evidence type="ECO:0000313" key="1">
    <source>
        <dbReference type="EMBL" id="KAI3690559.1"/>
    </source>
</evidence>
<gene>
    <name evidence="1" type="ORF">L2E82_48650</name>
</gene>
<reference evidence="2" key="1">
    <citation type="journal article" date="2022" name="Mol. Ecol. Resour.">
        <title>The genomes of chicory, endive, great burdock and yacon provide insights into Asteraceae palaeo-polyploidization history and plant inulin production.</title>
        <authorList>
            <person name="Fan W."/>
            <person name="Wang S."/>
            <person name="Wang H."/>
            <person name="Wang A."/>
            <person name="Jiang F."/>
            <person name="Liu H."/>
            <person name="Zhao H."/>
            <person name="Xu D."/>
            <person name="Zhang Y."/>
        </authorList>
    </citation>
    <scope>NUCLEOTIDE SEQUENCE [LARGE SCALE GENOMIC DNA]</scope>
    <source>
        <strain evidence="2">cv. Punajuju</strain>
    </source>
</reference>
<reference evidence="1 2" key="2">
    <citation type="journal article" date="2022" name="Mol. Ecol. Resour.">
        <title>The genomes of chicory, endive, great burdock and yacon provide insights into Asteraceae paleo-polyploidization history and plant inulin production.</title>
        <authorList>
            <person name="Fan W."/>
            <person name="Wang S."/>
            <person name="Wang H."/>
            <person name="Wang A."/>
            <person name="Jiang F."/>
            <person name="Liu H."/>
            <person name="Zhao H."/>
            <person name="Xu D."/>
            <person name="Zhang Y."/>
        </authorList>
    </citation>
    <scope>NUCLEOTIDE SEQUENCE [LARGE SCALE GENOMIC DNA]</scope>
    <source>
        <strain evidence="2">cv. Punajuju</strain>
        <tissue evidence="1">Leaves</tissue>
    </source>
</reference>
<proteinExistence type="predicted"/>
<dbReference type="Proteomes" id="UP001055811">
    <property type="component" value="Linkage Group LG09"/>
</dbReference>
<keyword evidence="2" id="KW-1185">Reference proteome</keyword>
<name>A0ACB8YYT4_CICIN</name>
<dbReference type="EMBL" id="CM042017">
    <property type="protein sequence ID" value="KAI3690559.1"/>
    <property type="molecule type" value="Genomic_DNA"/>
</dbReference>
<accession>A0ACB8YYT4</accession>
<organism evidence="1 2">
    <name type="scientific">Cichorium intybus</name>
    <name type="common">Chicory</name>
    <dbReference type="NCBI Taxonomy" id="13427"/>
    <lineage>
        <taxon>Eukaryota</taxon>
        <taxon>Viridiplantae</taxon>
        <taxon>Streptophyta</taxon>
        <taxon>Embryophyta</taxon>
        <taxon>Tracheophyta</taxon>
        <taxon>Spermatophyta</taxon>
        <taxon>Magnoliopsida</taxon>
        <taxon>eudicotyledons</taxon>
        <taxon>Gunneridae</taxon>
        <taxon>Pentapetalae</taxon>
        <taxon>asterids</taxon>
        <taxon>campanulids</taxon>
        <taxon>Asterales</taxon>
        <taxon>Asteraceae</taxon>
        <taxon>Cichorioideae</taxon>
        <taxon>Cichorieae</taxon>
        <taxon>Cichoriinae</taxon>
        <taxon>Cichorium</taxon>
    </lineage>
</organism>
<comment type="caution">
    <text evidence="1">The sequence shown here is derived from an EMBL/GenBank/DDBJ whole genome shotgun (WGS) entry which is preliminary data.</text>
</comment>